<organism evidence="2 3">
    <name type="scientific">Phyllosticta citrichinensis</name>
    <dbReference type="NCBI Taxonomy" id="1130410"/>
    <lineage>
        <taxon>Eukaryota</taxon>
        <taxon>Fungi</taxon>
        <taxon>Dikarya</taxon>
        <taxon>Ascomycota</taxon>
        <taxon>Pezizomycotina</taxon>
        <taxon>Dothideomycetes</taxon>
        <taxon>Dothideomycetes incertae sedis</taxon>
        <taxon>Botryosphaeriales</taxon>
        <taxon>Phyllostictaceae</taxon>
        <taxon>Phyllosticta</taxon>
    </lineage>
</organism>
<gene>
    <name evidence="2" type="ORF">IWX90DRAFT_76695</name>
</gene>
<dbReference type="Proteomes" id="UP001456524">
    <property type="component" value="Unassembled WGS sequence"/>
</dbReference>
<reference evidence="2 3" key="1">
    <citation type="journal article" date="2022" name="G3 (Bethesda)">
        <title>Enemy or ally: a genomic approach to elucidate the lifestyle of Phyllosticta citrichinaensis.</title>
        <authorList>
            <person name="Buijs V.A."/>
            <person name="Groenewald J.Z."/>
            <person name="Haridas S."/>
            <person name="LaButti K.M."/>
            <person name="Lipzen A."/>
            <person name="Martin F.M."/>
            <person name="Barry K."/>
            <person name="Grigoriev I.V."/>
            <person name="Crous P.W."/>
            <person name="Seidl M.F."/>
        </authorList>
    </citation>
    <scope>NUCLEOTIDE SEQUENCE [LARGE SCALE GENOMIC DNA]</scope>
    <source>
        <strain evidence="2 3">CBS 129764</strain>
    </source>
</reference>
<feature type="compositionally biased region" description="Basic and acidic residues" evidence="1">
    <location>
        <begin position="312"/>
        <end position="331"/>
    </location>
</feature>
<protein>
    <submittedName>
        <fullName evidence="2">Uncharacterized protein</fullName>
    </submittedName>
</protein>
<feature type="region of interest" description="Disordered" evidence="1">
    <location>
        <begin position="153"/>
        <end position="176"/>
    </location>
</feature>
<feature type="compositionally biased region" description="Polar residues" evidence="1">
    <location>
        <begin position="446"/>
        <end position="483"/>
    </location>
</feature>
<comment type="caution">
    <text evidence="2">The sequence shown here is derived from an EMBL/GenBank/DDBJ whole genome shotgun (WGS) entry which is preliminary data.</text>
</comment>
<accession>A0ABR1XGJ7</accession>
<sequence length="658" mass="70499">MSASTGWRGDSISIASIHCKKFRFSSAPQNKSNTPILSTFQRENLRSQILLHLPLESNDFIYRPFSSNNYAWNGNFFKNFFSANSTSSSCICNSSTFGSSYSSSKSSAANTSTSSRENRHYRIQSSLPDFSKMGRVFRILTISAVLAAASPLPTLPGSPSPQAHQGEARPLPADKGKSFTDELVDGIKTSYAKGIALATGDSPISVDVPKGMPVEVDRGHNGIGVSVGGIGVDVGDGGVGVDVGKGGRPGVGVDVGKEKAKVPAKRDIYDMDEDWSLTRRDDLVDAASLPYMHTGTVDTTHREDQPSNENRIQARDGDDHHNDDWRGGRRDRGNRRFRQDRAWGGRGGGRGGGWGGRGGGLGNGRGGRGGGWGGRGGRGRGWNRIASVNEANLAGSQPSNSTISFNPPTNNRGSGLTGNPNPSKPANSFGELDNSHSAPVGEAGEFNQSGSSSSIPESDTNNTPTPNGSSSPVIVPNPFNQTGSNDQQQNGSTDQSSDSDGSLIIDNGSEDHQDEGSDNGNDNDNDNKLKKRDAIRCNGDDNDNRLQCFCDDKNDNRRWRNNNHDNNNRVILDRDHDLDRRDLERRDVDASTLTRRHWGHRGGDNWGLANVGVDVDVDVDHDDWYDDWRPRRGGNNGGVAVGVGPGGAVGVVGGGDDW</sequence>
<feature type="compositionally biased region" description="Polar residues" evidence="1">
    <location>
        <begin position="394"/>
        <end position="426"/>
    </location>
</feature>
<feature type="region of interest" description="Disordered" evidence="1">
    <location>
        <begin position="97"/>
        <end position="120"/>
    </location>
</feature>
<feature type="compositionally biased region" description="Low complexity" evidence="1">
    <location>
        <begin position="484"/>
        <end position="502"/>
    </location>
</feature>
<evidence type="ECO:0000313" key="3">
    <source>
        <dbReference type="Proteomes" id="UP001456524"/>
    </source>
</evidence>
<evidence type="ECO:0000256" key="1">
    <source>
        <dbReference type="SAM" id="MobiDB-lite"/>
    </source>
</evidence>
<feature type="compositionally biased region" description="Gly residues" evidence="1">
    <location>
        <begin position="344"/>
        <end position="380"/>
    </location>
</feature>
<keyword evidence="3" id="KW-1185">Reference proteome</keyword>
<dbReference type="EMBL" id="JBBWUH010000012">
    <property type="protein sequence ID" value="KAK8153709.1"/>
    <property type="molecule type" value="Genomic_DNA"/>
</dbReference>
<proteinExistence type="predicted"/>
<feature type="region of interest" description="Disordered" evidence="1">
    <location>
        <begin position="294"/>
        <end position="529"/>
    </location>
</feature>
<evidence type="ECO:0000313" key="2">
    <source>
        <dbReference type="EMBL" id="KAK8153709.1"/>
    </source>
</evidence>
<name>A0ABR1XGJ7_9PEZI</name>
<feature type="compositionally biased region" description="Low complexity" evidence="1">
    <location>
        <begin position="97"/>
        <end position="115"/>
    </location>
</feature>